<gene>
    <name evidence="3" type="ORF">GCM10008957_36180</name>
</gene>
<organism evidence="3 4">
    <name type="scientific">Deinococcus ruber</name>
    <dbReference type="NCBI Taxonomy" id="1848197"/>
    <lineage>
        <taxon>Bacteria</taxon>
        <taxon>Thermotogati</taxon>
        <taxon>Deinococcota</taxon>
        <taxon>Deinococci</taxon>
        <taxon>Deinococcales</taxon>
        <taxon>Deinococcaceae</taxon>
        <taxon>Deinococcus</taxon>
    </lineage>
</organism>
<evidence type="ECO:0000256" key="1">
    <source>
        <dbReference type="SAM" id="MobiDB-lite"/>
    </source>
</evidence>
<dbReference type="AlphaFoldDB" id="A0A918F915"/>
<keyword evidence="4" id="KW-1185">Reference proteome</keyword>
<dbReference type="Gene3D" id="1.20.1260.10">
    <property type="match status" value="1"/>
</dbReference>
<proteinExistence type="predicted"/>
<protein>
    <recommendedName>
        <fullName evidence="2">DUF305 domain-containing protein</fullName>
    </recommendedName>
</protein>
<dbReference type="PANTHER" id="PTHR36933">
    <property type="entry name" value="SLL0788 PROTEIN"/>
    <property type="match status" value="1"/>
</dbReference>
<dbReference type="EMBL" id="BMQL01000025">
    <property type="protein sequence ID" value="GGR20591.1"/>
    <property type="molecule type" value="Genomic_DNA"/>
</dbReference>
<dbReference type="InterPro" id="IPR012347">
    <property type="entry name" value="Ferritin-like"/>
</dbReference>
<accession>A0A918F915</accession>
<reference evidence="3" key="1">
    <citation type="journal article" date="2014" name="Int. J. Syst. Evol. Microbiol.">
        <title>Complete genome sequence of Corynebacterium casei LMG S-19264T (=DSM 44701T), isolated from a smear-ripened cheese.</title>
        <authorList>
            <consortium name="US DOE Joint Genome Institute (JGI-PGF)"/>
            <person name="Walter F."/>
            <person name="Albersmeier A."/>
            <person name="Kalinowski J."/>
            <person name="Ruckert C."/>
        </authorList>
    </citation>
    <scope>NUCLEOTIDE SEQUENCE</scope>
    <source>
        <strain evidence="3">JCM 31311</strain>
    </source>
</reference>
<reference evidence="3" key="2">
    <citation type="submission" date="2020-09" db="EMBL/GenBank/DDBJ databases">
        <authorList>
            <person name="Sun Q."/>
            <person name="Ohkuma M."/>
        </authorList>
    </citation>
    <scope>NUCLEOTIDE SEQUENCE</scope>
    <source>
        <strain evidence="3">JCM 31311</strain>
    </source>
</reference>
<dbReference type="RefSeq" id="WP_189091911.1">
    <property type="nucleotide sequence ID" value="NZ_BMQL01000025.1"/>
</dbReference>
<feature type="domain" description="DUF305" evidence="2">
    <location>
        <begin position="36"/>
        <end position="180"/>
    </location>
</feature>
<feature type="region of interest" description="Disordered" evidence="1">
    <location>
        <begin position="187"/>
        <end position="214"/>
    </location>
</feature>
<feature type="compositionally biased region" description="Polar residues" evidence="1">
    <location>
        <begin position="198"/>
        <end position="208"/>
    </location>
</feature>
<comment type="caution">
    <text evidence="3">The sequence shown here is derived from an EMBL/GenBank/DDBJ whole genome shotgun (WGS) entry which is preliminary data.</text>
</comment>
<evidence type="ECO:0000259" key="2">
    <source>
        <dbReference type="Pfam" id="PF03713"/>
    </source>
</evidence>
<sequence>MKAVRAVLAALVVVLGLAGWGLWISVRPPQEGSPAVRFARDMRLHHAQAVELSMHILERPVSAPVRLLAQDIAVTQEAQIGQMGGWLDIWGLPFAGRDAPMAGMNRVAMGMATEAQVRSLDTLSAKQAEIEYLELMIQHHRGGVQMAQDGLKSGVPQVQTLAHAIVQSQTAEISLIAGMLRQRGAAVPAGLPSPGTAPASSDPANTDSMPMDMK</sequence>
<name>A0A918F915_9DEIO</name>
<dbReference type="InterPro" id="IPR005183">
    <property type="entry name" value="DUF305_CopM-like"/>
</dbReference>
<evidence type="ECO:0000313" key="3">
    <source>
        <dbReference type="EMBL" id="GGR20591.1"/>
    </source>
</evidence>
<dbReference type="PANTHER" id="PTHR36933:SF1">
    <property type="entry name" value="SLL0788 PROTEIN"/>
    <property type="match status" value="1"/>
</dbReference>
<dbReference type="Pfam" id="PF03713">
    <property type="entry name" value="DUF305"/>
    <property type="match status" value="1"/>
</dbReference>
<evidence type="ECO:0000313" key="4">
    <source>
        <dbReference type="Proteomes" id="UP000603865"/>
    </source>
</evidence>
<dbReference type="Proteomes" id="UP000603865">
    <property type="component" value="Unassembled WGS sequence"/>
</dbReference>